<dbReference type="CDD" id="cd03354">
    <property type="entry name" value="LbH_SAT"/>
    <property type="match status" value="1"/>
</dbReference>
<dbReference type="Gene3D" id="2.160.10.10">
    <property type="entry name" value="Hexapeptide repeat proteins"/>
    <property type="match status" value="1"/>
</dbReference>
<gene>
    <name evidence="4" type="ORF">LV89_03067</name>
</gene>
<protein>
    <submittedName>
        <fullName evidence="4">Serine O-acetyltransferase</fullName>
    </submittedName>
</protein>
<accession>A0A316ELK9</accession>
<evidence type="ECO:0000313" key="4">
    <source>
        <dbReference type="EMBL" id="PWK23860.1"/>
    </source>
</evidence>
<dbReference type="OrthoDB" id="9801456at2"/>
<dbReference type="EMBL" id="QGGO01000016">
    <property type="protein sequence ID" value="PWK23860.1"/>
    <property type="molecule type" value="Genomic_DNA"/>
</dbReference>
<dbReference type="GO" id="GO:0008652">
    <property type="term" value="P:amino acid biosynthetic process"/>
    <property type="evidence" value="ECO:0007669"/>
    <property type="project" value="UniProtKB-KW"/>
</dbReference>
<evidence type="ECO:0000256" key="1">
    <source>
        <dbReference type="ARBA" id="ARBA00022605"/>
    </source>
</evidence>
<dbReference type="PANTHER" id="PTHR42811">
    <property type="entry name" value="SERINE ACETYLTRANSFERASE"/>
    <property type="match status" value="1"/>
</dbReference>
<dbReference type="Gene3D" id="1.10.3130.10">
    <property type="entry name" value="serine acetyltransferase, domain 1"/>
    <property type="match status" value="1"/>
</dbReference>
<comment type="caution">
    <text evidence="4">The sequence shown here is derived from an EMBL/GenBank/DDBJ whole genome shotgun (WGS) entry which is preliminary data.</text>
</comment>
<dbReference type="SUPFAM" id="SSF51161">
    <property type="entry name" value="Trimeric LpxA-like enzymes"/>
    <property type="match status" value="1"/>
</dbReference>
<reference evidence="4 5" key="1">
    <citation type="submission" date="2018-05" db="EMBL/GenBank/DDBJ databases">
        <title>Genomic Encyclopedia of Archaeal and Bacterial Type Strains, Phase II (KMG-II): from individual species to whole genera.</title>
        <authorList>
            <person name="Goeker M."/>
        </authorList>
    </citation>
    <scope>NUCLEOTIDE SEQUENCE [LARGE SCALE GENOMIC DNA]</scope>
    <source>
        <strain evidence="4 5">DSM 22214</strain>
    </source>
</reference>
<evidence type="ECO:0000256" key="3">
    <source>
        <dbReference type="ARBA" id="ARBA00023315"/>
    </source>
</evidence>
<dbReference type="AlphaFoldDB" id="A0A316ELK9"/>
<sequence length="298" mass="33517">MKKLNQIHLQILQMIFEVYDKHFLKDSTFKSEHFLIPLIELIETDLDAYVSRDPAAKNHRYVLDSYLTFKAVLWYRVAHTLLNLDYSYITVARMISENAKSFSGIEIHPAAKFGIGLVIDHGTGIVIGETSIVGKYAYLLNGVVLGANGIADNRAGHQRHPIIGDFFECAANVKILGAVSIGNHVKVGADCRIDYDLDDNSISYCKAIVETYRDYDSVKIDSISALTKEQIDIEGRNLKVIDECIWVNDNHEEIILPFQQTNLGGITVLLKGLITKFNWVNVILKRKGRVMVKASFSL</sequence>
<dbReference type="RefSeq" id="WP_109743777.1">
    <property type="nucleotide sequence ID" value="NZ_QGGO01000016.1"/>
</dbReference>
<keyword evidence="3" id="KW-0012">Acyltransferase</keyword>
<dbReference type="InterPro" id="IPR045304">
    <property type="entry name" value="LbH_SAT"/>
</dbReference>
<name>A0A316ELK9_9BACT</name>
<keyword evidence="2 4" id="KW-0808">Transferase</keyword>
<evidence type="ECO:0000313" key="5">
    <source>
        <dbReference type="Proteomes" id="UP000245489"/>
    </source>
</evidence>
<keyword evidence="1" id="KW-0028">Amino-acid biosynthesis</keyword>
<proteinExistence type="predicted"/>
<keyword evidence="5" id="KW-1185">Reference proteome</keyword>
<evidence type="ECO:0000256" key="2">
    <source>
        <dbReference type="ARBA" id="ARBA00022679"/>
    </source>
</evidence>
<dbReference type="InterPro" id="IPR042122">
    <property type="entry name" value="Ser_AcTrfase_N_sf"/>
</dbReference>
<organism evidence="4 5">
    <name type="scientific">Arcicella aurantiaca</name>
    <dbReference type="NCBI Taxonomy" id="591202"/>
    <lineage>
        <taxon>Bacteria</taxon>
        <taxon>Pseudomonadati</taxon>
        <taxon>Bacteroidota</taxon>
        <taxon>Cytophagia</taxon>
        <taxon>Cytophagales</taxon>
        <taxon>Flectobacillaceae</taxon>
        <taxon>Arcicella</taxon>
    </lineage>
</organism>
<dbReference type="GO" id="GO:0016746">
    <property type="term" value="F:acyltransferase activity"/>
    <property type="evidence" value="ECO:0007669"/>
    <property type="project" value="UniProtKB-KW"/>
</dbReference>
<dbReference type="InterPro" id="IPR011004">
    <property type="entry name" value="Trimer_LpxA-like_sf"/>
</dbReference>
<dbReference type="Proteomes" id="UP000245489">
    <property type="component" value="Unassembled WGS sequence"/>
</dbReference>